<dbReference type="Pfam" id="PF01557">
    <property type="entry name" value="FAA_hydrolase"/>
    <property type="match status" value="1"/>
</dbReference>
<dbReference type="AlphaFoldDB" id="A0A1I3WL67"/>
<keyword evidence="4" id="KW-1185">Reference proteome</keyword>
<dbReference type="InterPro" id="IPR036663">
    <property type="entry name" value="Fumarylacetoacetase_C_sf"/>
</dbReference>
<dbReference type="PANTHER" id="PTHR43211">
    <property type="entry name" value="FUMARYLACETOACETATE HYDROLASE"/>
    <property type="match status" value="1"/>
</dbReference>
<dbReference type="Gene3D" id="3.90.850.10">
    <property type="entry name" value="Fumarylacetoacetase-like, C-terminal domain"/>
    <property type="match status" value="1"/>
</dbReference>
<sequence>MRLVTYVSGSSPQPRLGVLHEDVVVDPSRALRAERAQRRGETAATTAPEVPAEMVAFFQGGAQARGLAQRALEAADLAAARGDTLTDGGVPAVLAQDDVRLLAPVPRPRRIRDYLTYNDHAAGSGLAVPPAFSAMPICYKCNVETVIGPDEPLLWPSYTAQLDFELELGFFTSGGGRDLTPEEAAGLIAGVTIFNDVSARDIQFFEMSLTIGPSKGKDFCTAMGPCVLTMDEVDEWAVRMTASVNGEVWASGTTKDRQFSFAEVLAWASLDETVYPGEFLGLGTVGGGCGLELDRWIQPGDVVELEASGVGVLRNPVGERRRPPEGAGLPSYTGSPEVHVRHDH</sequence>
<dbReference type="PANTHER" id="PTHR43211:SF1">
    <property type="entry name" value="BLL6422 PROTEIN"/>
    <property type="match status" value="1"/>
</dbReference>
<evidence type="ECO:0000259" key="2">
    <source>
        <dbReference type="Pfam" id="PF01557"/>
    </source>
</evidence>
<dbReference type="EMBL" id="FORP01000013">
    <property type="protein sequence ID" value="SFK07903.1"/>
    <property type="molecule type" value="Genomic_DNA"/>
</dbReference>
<organism evidence="3 4">
    <name type="scientific">Amycolatopsis sacchari</name>
    <dbReference type="NCBI Taxonomy" id="115433"/>
    <lineage>
        <taxon>Bacteria</taxon>
        <taxon>Bacillati</taxon>
        <taxon>Actinomycetota</taxon>
        <taxon>Actinomycetes</taxon>
        <taxon>Pseudonocardiales</taxon>
        <taxon>Pseudonocardiaceae</taxon>
        <taxon>Amycolatopsis</taxon>
    </lineage>
</organism>
<proteinExistence type="predicted"/>
<evidence type="ECO:0000313" key="4">
    <source>
        <dbReference type="Proteomes" id="UP000199025"/>
    </source>
</evidence>
<dbReference type="Proteomes" id="UP000199025">
    <property type="component" value="Unassembled WGS sequence"/>
</dbReference>
<reference evidence="3 4" key="1">
    <citation type="submission" date="2016-10" db="EMBL/GenBank/DDBJ databases">
        <authorList>
            <person name="de Groot N.N."/>
        </authorList>
    </citation>
    <scope>NUCLEOTIDE SEQUENCE [LARGE SCALE GENOMIC DNA]</scope>
    <source>
        <strain evidence="3 4">DSM 44468</strain>
    </source>
</reference>
<accession>A0A1I3WL67</accession>
<dbReference type="RefSeq" id="WP_091510594.1">
    <property type="nucleotide sequence ID" value="NZ_FORP01000013.1"/>
</dbReference>
<dbReference type="SUPFAM" id="SSF56529">
    <property type="entry name" value="FAH"/>
    <property type="match status" value="1"/>
</dbReference>
<feature type="domain" description="Fumarylacetoacetase-like C-terminal" evidence="2">
    <location>
        <begin position="112"/>
        <end position="317"/>
    </location>
</feature>
<protein>
    <submittedName>
        <fullName evidence="3">2-keto-4-pentenoate hydratase/2-oxohepta-3-ene-1,7-dioic acid hydratase (Catechol pathway)</fullName>
    </submittedName>
</protein>
<dbReference type="GO" id="GO:0003824">
    <property type="term" value="F:catalytic activity"/>
    <property type="evidence" value="ECO:0007669"/>
    <property type="project" value="InterPro"/>
</dbReference>
<feature type="region of interest" description="Disordered" evidence="1">
    <location>
        <begin position="315"/>
        <end position="344"/>
    </location>
</feature>
<evidence type="ECO:0000313" key="3">
    <source>
        <dbReference type="EMBL" id="SFK07903.1"/>
    </source>
</evidence>
<evidence type="ECO:0000256" key="1">
    <source>
        <dbReference type="SAM" id="MobiDB-lite"/>
    </source>
</evidence>
<gene>
    <name evidence="3" type="ORF">SAMN05421835_11393</name>
</gene>
<dbReference type="OrthoDB" id="2273115at2"/>
<dbReference type="InterPro" id="IPR011234">
    <property type="entry name" value="Fumarylacetoacetase-like_C"/>
</dbReference>
<dbReference type="STRING" id="115433.SAMN05421835_11393"/>
<name>A0A1I3WL67_9PSEU</name>